<dbReference type="InterPro" id="IPR036737">
    <property type="entry name" value="OmpA-like_sf"/>
</dbReference>
<evidence type="ECO:0000256" key="2">
    <source>
        <dbReference type="ARBA" id="ARBA00023136"/>
    </source>
</evidence>
<dbReference type="EMBL" id="MQWA01000001">
    <property type="protein sequence ID" value="PQJ27113.1"/>
    <property type="molecule type" value="Genomic_DNA"/>
</dbReference>
<dbReference type="PANTHER" id="PTHR30329:SF21">
    <property type="entry name" value="LIPOPROTEIN YIAD-RELATED"/>
    <property type="match status" value="1"/>
</dbReference>
<evidence type="ECO:0000256" key="4">
    <source>
        <dbReference type="PROSITE-ProRule" id="PRU00473"/>
    </source>
</evidence>
<name>A0A2S7TYQ1_9BACT</name>
<evidence type="ECO:0000313" key="8">
    <source>
        <dbReference type="EMBL" id="PQJ27113.1"/>
    </source>
</evidence>
<evidence type="ECO:0000256" key="6">
    <source>
        <dbReference type="SAM" id="Phobius"/>
    </source>
</evidence>
<dbReference type="Proteomes" id="UP000239907">
    <property type="component" value="Unassembled WGS sequence"/>
</dbReference>
<reference evidence="8 9" key="1">
    <citation type="submission" date="2016-12" db="EMBL/GenBank/DDBJ databases">
        <title>Study of bacterial adaptation to deep sea.</title>
        <authorList>
            <person name="Song J."/>
            <person name="Yoshizawa S."/>
            <person name="Kogure K."/>
        </authorList>
    </citation>
    <scope>NUCLEOTIDE SEQUENCE [LARGE SCALE GENOMIC DNA]</scope>
    <source>
        <strain evidence="8 9">SAORIC-165</strain>
    </source>
</reference>
<dbReference type="InterPro" id="IPR006665">
    <property type="entry name" value="OmpA-like"/>
</dbReference>
<keyword evidence="2 4" id="KW-0472">Membrane</keyword>
<evidence type="ECO:0000256" key="3">
    <source>
        <dbReference type="ARBA" id="ARBA00023237"/>
    </source>
</evidence>
<dbReference type="Gene3D" id="3.30.1330.60">
    <property type="entry name" value="OmpA-like domain"/>
    <property type="match status" value="1"/>
</dbReference>
<keyword evidence="6" id="KW-0812">Transmembrane</keyword>
<dbReference type="PANTHER" id="PTHR30329">
    <property type="entry name" value="STATOR ELEMENT OF FLAGELLAR MOTOR COMPLEX"/>
    <property type="match status" value="1"/>
</dbReference>
<evidence type="ECO:0000256" key="5">
    <source>
        <dbReference type="SAM" id="MobiDB-lite"/>
    </source>
</evidence>
<dbReference type="CDD" id="cd07185">
    <property type="entry name" value="OmpA_C-like"/>
    <property type="match status" value="1"/>
</dbReference>
<dbReference type="RefSeq" id="WP_105041601.1">
    <property type="nucleotide sequence ID" value="NZ_MQWA01000001.1"/>
</dbReference>
<evidence type="ECO:0000256" key="1">
    <source>
        <dbReference type="ARBA" id="ARBA00004442"/>
    </source>
</evidence>
<evidence type="ECO:0000313" key="9">
    <source>
        <dbReference type="Proteomes" id="UP000239907"/>
    </source>
</evidence>
<keyword evidence="9" id="KW-1185">Reference proteome</keyword>
<feature type="compositionally biased region" description="Basic and acidic residues" evidence="5">
    <location>
        <begin position="393"/>
        <end position="410"/>
    </location>
</feature>
<protein>
    <recommendedName>
        <fullName evidence="7">OmpA-like domain-containing protein</fullName>
    </recommendedName>
</protein>
<gene>
    <name evidence="8" type="ORF">BSZ32_00415</name>
</gene>
<dbReference type="OrthoDB" id="9805566at2"/>
<accession>A0A2S7TYQ1</accession>
<comment type="caution">
    <text evidence="8">The sequence shown here is derived from an EMBL/GenBank/DDBJ whole genome shotgun (WGS) entry which is preliminary data.</text>
</comment>
<keyword evidence="3" id="KW-0998">Cell outer membrane</keyword>
<dbReference type="PROSITE" id="PS51123">
    <property type="entry name" value="OMPA_2"/>
    <property type="match status" value="1"/>
</dbReference>
<feature type="domain" description="OmpA-like" evidence="7">
    <location>
        <begin position="224"/>
        <end position="342"/>
    </location>
</feature>
<proteinExistence type="predicted"/>
<feature type="region of interest" description="Disordered" evidence="5">
    <location>
        <begin position="368"/>
        <end position="423"/>
    </location>
</feature>
<dbReference type="PRINTS" id="PR01021">
    <property type="entry name" value="OMPADOMAIN"/>
</dbReference>
<dbReference type="AlphaFoldDB" id="A0A2S7TYQ1"/>
<keyword evidence="6" id="KW-1133">Transmembrane helix</keyword>
<dbReference type="InterPro" id="IPR050330">
    <property type="entry name" value="Bact_OuterMem_StrucFunc"/>
</dbReference>
<sequence>MADRGYSWKNVRQGSTFKLPKTEHAGRLVLIAIVLAVLSHVAAIFGLKNMQITFPVLREFFEVETEPIVVRDIEFRESLPEIQREELAEPPEVAGKLLDEIEILEAIPEDTELDMSPEITDPQFDIEMVAPAMKGEALAENLEPIAGPDFTDDLPEIGRMDDVLQVAAAGQLVIDPGEQQSDVFDPDKFNEELERKGAGGLADDGALENFTPLSAMARMDGNALQNTKGMIGSDLLFEFNQATLRESARNSLLKVALLIDRNPNLNCWIEGHTDTIGGDLPNGELSLGRAKAVKQWLVDAMRINPRRLIVIGYGKRQPIIKKGDKDQQAMNRRVVIKMRRGQPTADSTMFLEGALPPEPVKPEPAKAILVKPTGPPTILTAQPVEEDPPARAVIEEPSRRALPVEDERRKAVPVSPGRAVPTR</sequence>
<feature type="transmembrane region" description="Helical" evidence="6">
    <location>
        <begin position="28"/>
        <end position="47"/>
    </location>
</feature>
<evidence type="ECO:0000259" key="7">
    <source>
        <dbReference type="PROSITE" id="PS51123"/>
    </source>
</evidence>
<dbReference type="Pfam" id="PF00691">
    <property type="entry name" value="OmpA"/>
    <property type="match status" value="1"/>
</dbReference>
<comment type="subcellular location">
    <subcellularLocation>
        <location evidence="1">Cell outer membrane</location>
    </subcellularLocation>
</comment>
<dbReference type="SUPFAM" id="SSF103088">
    <property type="entry name" value="OmpA-like"/>
    <property type="match status" value="1"/>
</dbReference>
<organism evidence="8 9">
    <name type="scientific">Rubritalea profundi</name>
    <dbReference type="NCBI Taxonomy" id="1658618"/>
    <lineage>
        <taxon>Bacteria</taxon>
        <taxon>Pseudomonadati</taxon>
        <taxon>Verrucomicrobiota</taxon>
        <taxon>Verrucomicrobiia</taxon>
        <taxon>Verrucomicrobiales</taxon>
        <taxon>Rubritaleaceae</taxon>
        <taxon>Rubritalea</taxon>
    </lineage>
</organism>
<dbReference type="InterPro" id="IPR006664">
    <property type="entry name" value="OMP_bac"/>
</dbReference>
<dbReference type="GO" id="GO:0009279">
    <property type="term" value="C:cell outer membrane"/>
    <property type="evidence" value="ECO:0007669"/>
    <property type="project" value="UniProtKB-SubCell"/>
</dbReference>